<feature type="chain" id="PRO_5021458952" description="ER membrane protein complex subunit 7 beta-sandwich domain-containing protein" evidence="8">
    <location>
        <begin position="20"/>
        <end position="252"/>
    </location>
</feature>
<dbReference type="AlphaFoldDB" id="A0A4Y9YX92"/>
<proteinExistence type="predicted"/>
<evidence type="ECO:0000256" key="3">
    <source>
        <dbReference type="ARBA" id="ARBA00022729"/>
    </source>
</evidence>
<feature type="region of interest" description="Disordered" evidence="6">
    <location>
        <begin position="220"/>
        <end position="252"/>
    </location>
</feature>
<dbReference type="Pfam" id="PF09430">
    <property type="entry name" value="EMC7_beta-sandw"/>
    <property type="match status" value="2"/>
</dbReference>
<dbReference type="InterPro" id="IPR039163">
    <property type="entry name" value="EMC7"/>
</dbReference>
<dbReference type="InterPro" id="IPR019008">
    <property type="entry name" value="Beta_sandwich_EMC7"/>
</dbReference>
<dbReference type="STRING" id="205917.A0A4Y9YX92"/>
<feature type="domain" description="ER membrane protein complex subunit 7 beta-sandwich" evidence="9">
    <location>
        <begin position="40"/>
        <end position="84"/>
    </location>
</feature>
<dbReference type="EMBL" id="SEOQ01000270">
    <property type="protein sequence ID" value="TFY66191.1"/>
    <property type="molecule type" value="Genomic_DNA"/>
</dbReference>
<keyword evidence="3 8" id="KW-0732">Signal</keyword>
<evidence type="ECO:0000256" key="5">
    <source>
        <dbReference type="ARBA" id="ARBA00023136"/>
    </source>
</evidence>
<evidence type="ECO:0000259" key="9">
    <source>
        <dbReference type="Pfam" id="PF09430"/>
    </source>
</evidence>
<name>A0A4Y9YX92_9AGAM</name>
<keyword evidence="5 7" id="KW-0472">Membrane</keyword>
<evidence type="ECO:0000256" key="6">
    <source>
        <dbReference type="SAM" id="MobiDB-lite"/>
    </source>
</evidence>
<evidence type="ECO:0000313" key="10">
    <source>
        <dbReference type="EMBL" id="TFY66191.1"/>
    </source>
</evidence>
<feature type="transmembrane region" description="Helical" evidence="7">
    <location>
        <begin position="165"/>
        <end position="183"/>
    </location>
</feature>
<evidence type="ECO:0000256" key="2">
    <source>
        <dbReference type="ARBA" id="ARBA00022692"/>
    </source>
</evidence>
<keyword evidence="4 7" id="KW-1133">Transmembrane helix</keyword>
<gene>
    <name evidence="10" type="ORF">EVG20_g4902</name>
</gene>
<protein>
    <recommendedName>
        <fullName evidence="9">ER membrane protein complex subunit 7 beta-sandwich domain-containing protein</fullName>
    </recommendedName>
</protein>
<dbReference type="PANTHER" id="PTHR13605:SF4">
    <property type="entry name" value="ER MEMBRANE PROTEIN COMPLEX SUBUNIT 7"/>
    <property type="match status" value="1"/>
</dbReference>
<evidence type="ECO:0000256" key="4">
    <source>
        <dbReference type="ARBA" id="ARBA00022989"/>
    </source>
</evidence>
<comment type="subcellular location">
    <subcellularLocation>
        <location evidence="1">Membrane</location>
        <topology evidence="1">Single-pass membrane protein</topology>
    </subcellularLocation>
</comment>
<dbReference type="Proteomes" id="UP000298327">
    <property type="component" value="Unassembled WGS sequence"/>
</dbReference>
<dbReference type="PANTHER" id="PTHR13605">
    <property type="entry name" value="ER MEMBRANE PROTEIN COMPLEX SUBUNIT 7"/>
    <property type="match status" value="1"/>
</dbReference>
<comment type="caution">
    <text evidence="10">The sequence shown here is derived from an EMBL/GenBank/DDBJ whole genome shotgun (WGS) entry which is preliminary data.</text>
</comment>
<feature type="signal peptide" evidence="8">
    <location>
        <begin position="1"/>
        <end position="19"/>
    </location>
</feature>
<feature type="compositionally biased region" description="Low complexity" evidence="6">
    <location>
        <begin position="229"/>
        <end position="238"/>
    </location>
</feature>
<keyword evidence="2 7" id="KW-0812">Transmembrane</keyword>
<accession>A0A4Y9YX92</accession>
<feature type="domain" description="ER membrane protein complex subunit 7 beta-sandwich" evidence="9">
    <location>
        <begin position="99"/>
        <end position="168"/>
    </location>
</feature>
<organism evidence="10 11">
    <name type="scientific">Dentipellis fragilis</name>
    <dbReference type="NCBI Taxonomy" id="205917"/>
    <lineage>
        <taxon>Eukaryota</taxon>
        <taxon>Fungi</taxon>
        <taxon>Dikarya</taxon>
        <taxon>Basidiomycota</taxon>
        <taxon>Agaricomycotina</taxon>
        <taxon>Agaricomycetes</taxon>
        <taxon>Russulales</taxon>
        <taxon>Hericiaceae</taxon>
        <taxon>Dentipellis</taxon>
    </lineage>
</organism>
<dbReference type="GO" id="GO:0072546">
    <property type="term" value="C:EMC complex"/>
    <property type="evidence" value="ECO:0007669"/>
    <property type="project" value="TreeGrafter"/>
</dbReference>
<keyword evidence="11" id="KW-1185">Reference proteome</keyword>
<sequence>MAHLHWFLALLSACTYTLALDVAGFVQWNEHCSGIAELGHARVLLDNADAWGSITRDGRFVIPDVAPGTYLLSVVSHDHHFDQVMSPTHLHWTILIPAFFFKLRIDVPSEAELVPEVRPYVPGTPMNPASKVKMPHPIKLIPRLRNNYFVPKQSFNLVGMFQNPMMLMMVFAGAMMLGTPYLMKNMDPEMVEEFKHNQAKMANLQSSLQSGDLKSGISAIMGTDESQDAAAATTATPAKPSNSQARKAKKRR</sequence>
<evidence type="ECO:0000313" key="11">
    <source>
        <dbReference type="Proteomes" id="UP000298327"/>
    </source>
</evidence>
<reference evidence="10 11" key="1">
    <citation type="submission" date="2019-02" db="EMBL/GenBank/DDBJ databases">
        <title>Genome sequencing of the rare red list fungi Dentipellis fragilis.</title>
        <authorList>
            <person name="Buettner E."/>
            <person name="Kellner H."/>
        </authorList>
    </citation>
    <scope>NUCLEOTIDE SEQUENCE [LARGE SCALE GENOMIC DNA]</scope>
    <source>
        <strain evidence="10 11">DSM 105465</strain>
    </source>
</reference>
<evidence type="ECO:0000256" key="1">
    <source>
        <dbReference type="ARBA" id="ARBA00004167"/>
    </source>
</evidence>
<evidence type="ECO:0000256" key="8">
    <source>
        <dbReference type="SAM" id="SignalP"/>
    </source>
</evidence>
<evidence type="ECO:0000256" key="7">
    <source>
        <dbReference type="SAM" id="Phobius"/>
    </source>
</evidence>
<dbReference type="OrthoDB" id="27095at2759"/>